<dbReference type="EMBL" id="POUA01000895">
    <property type="protein sequence ID" value="PZG13195.1"/>
    <property type="molecule type" value="Genomic_DNA"/>
</dbReference>
<evidence type="ECO:0000313" key="2">
    <source>
        <dbReference type="Proteomes" id="UP000248544"/>
    </source>
</evidence>
<gene>
    <name evidence="1" type="ORF">C1I98_39890</name>
</gene>
<evidence type="ECO:0000313" key="1">
    <source>
        <dbReference type="EMBL" id="PZG13195.1"/>
    </source>
</evidence>
<dbReference type="InterPro" id="IPR036291">
    <property type="entry name" value="NAD(P)-bd_dom_sf"/>
</dbReference>
<accession>A0A2W2E7K2</accession>
<feature type="non-terminal residue" evidence="1">
    <location>
        <position position="27"/>
    </location>
</feature>
<sequence length="27" mass="2768">MKFALICGASGNIGTAISKDLAQKGWS</sequence>
<dbReference type="AlphaFoldDB" id="A0A2W2E7K2"/>
<dbReference type="SUPFAM" id="SSF51735">
    <property type="entry name" value="NAD(P)-binding Rossmann-fold domains"/>
    <property type="match status" value="1"/>
</dbReference>
<dbReference type="Proteomes" id="UP000248544">
    <property type="component" value="Unassembled WGS sequence"/>
</dbReference>
<comment type="caution">
    <text evidence="1">The sequence shown here is derived from an EMBL/GenBank/DDBJ whole genome shotgun (WGS) entry which is preliminary data.</text>
</comment>
<protein>
    <submittedName>
        <fullName evidence="1">3-oxoacyl-ACP reductase</fullName>
    </submittedName>
</protein>
<keyword evidence="2" id="KW-1185">Reference proteome</keyword>
<organism evidence="1 2">
    <name type="scientific">Spongiactinospora gelatinilytica</name>
    <dbReference type="NCBI Taxonomy" id="2666298"/>
    <lineage>
        <taxon>Bacteria</taxon>
        <taxon>Bacillati</taxon>
        <taxon>Actinomycetota</taxon>
        <taxon>Actinomycetes</taxon>
        <taxon>Streptosporangiales</taxon>
        <taxon>Streptosporangiaceae</taxon>
        <taxon>Spongiactinospora</taxon>
    </lineage>
</organism>
<reference evidence="1 2" key="1">
    <citation type="submission" date="2018-01" db="EMBL/GenBank/DDBJ databases">
        <title>Draft genome sequence of Sphaerisporangium sp. 7K107.</title>
        <authorList>
            <person name="Sahin N."/>
            <person name="Saygin H."/>
            <person name="Ay H."/>
        </authorList>
    </citation>
    <scope>NUCLEOTIDE SEQUENCE [LARGE SCALE GENOMIC DNA]</scope>
    <source>
        <strain evidence="1 2">7K107</strain>
    </source>
</reference>
<proteinExistence type="predicted"/>
<name>A0A2W2E7K2_9ACTN</name>